<keyword evidence="7 12" id="KW-1133">Transmembrane helix</keyword>
<evidence type="ECO:0000256" key="9">
    <source>
        <dbReference type="ARBA" id="ARBA00023136"/>
    </source>
</evidence>
<reference evidence="13 14" key="2">
    <citation type="journal article" date="2021" name="Genomics">
        <title>High-quality reference genome for Clonorchis sinensis.</title>
        <authorList>
            <person name="Young N.D."/>
            <person name="Stroehlein A.J."/>
            <person name="Kinkar L."/>
            <person name="Wang T."/>
            <person name="Sohn W.M."/>
            <person name="Chang B.C.H."/>
            <person name="Kaur P."/>
            <person name="Weisz D."/>
            <person name="Dudchenko O."/>
            <person name="Aiden E.L."/>
            <person name="Korhonen P.K."/>
            <person name="Gasser R.B."/>
        </authorList>
    </citation>
    <scope>NUCLEOTIDE SEQUENCE [LARGE SCALE GENOMIC DNA]</scope>
    <source>
        <strain evidence="13">Cs-k2</strain>
    </source>
</reference>
<dbReference type="GO" id="GO:0015252">
    <property type="term" value="F:proton channel activity"/>
    <property type="evidence" value="ECO:0007669"/>
    <property type="project" value="InterPro"/>
</dbReference>
<dbReference type="AlphaFoldDB" id="A0A3R7F6I3"/>
<feature type="transmembrane region" description="Helical" evidence="12">
    <location>
        <begin position="281"/>
        <end position="301"/>
    </location>
</feature>
<keyword evidence="10" id="KW-0407">Ion channel</keyword>
<evidence type="ECO:0000256" key="5">
    <source>
        <dbReference type="ARBA" id="ARBA00022692"/>
    </source>
</evidence>
<dbReference type="Pfam" id="PF03189">
    <property type="entry name" value="Otopetrin"/>
    <property type="match status" value="1"/>
</dbReference>
<dbReference type="InParanoid" id="A0A3R7F6I3"/>
<protein>
    <submittedName>
        <fullName evidence="13">Proton channel OtopLc</fullName>
    </submittedName>
</protein>
<feature type="region of interest" description="Disordered" evidence="11">
    <location>
        <begin position="1"/>
        <end position="45"/>
    </location>
</feature>
<dbReference type="Proteomes" id="UP000286415">
    <property type="component" value="Unassembled WGS sequence"/>
</dbReference>
<feature type="transmembrane region" description="Helical" evidence="12">
    <location>
        <begin position="691"/>
        <end position="717"/>
    </location>
</feature>
<feature type="transmembrane region" description="Helical" evidence="12">
    <location>
        <begin position="82"/>
        <end position="106"/>
    </location>
</feature>
<evidence type="ECO:0000256" key="7">
    <source>
        <dbReference type="ARBA" id="ARBA00022989"/>
    </source>
</evidence>
<name>A0A3R7F6I3_CLOSI</name>
<dbReference type="GO" id="GO:0005886">
    <property type="term" value="C:plasma membrane"/>
    <property type="evidence" value="ECO:0007669"/>
    <property type="project" value="UniProtKB-SubCell"/>
</dbReference>
<feature type="transmembrane region" description="Helical" evidence="12">
    <location>
        <begin position="313"/>
        <end position="335"/>
    </location>
</feature>
<comment type="subcellular location">
    <subcellularLocation>
        <location evidence="1">Cell membrane</location>
        <topology evidence="1">Multi-pass membrane protein</topology>
    </subcellularLocation>
</comment>
<feature type="transmembrane region" description="Helical" evidence="12">
    <location>
        <begin position="637"/>
        <end position="657"/>
    </location>
</feature>
<evidence type="ECO:0000256" key="12">
    <source>
        <dbReference type="SAM" id="Phobius"/>
    </source>
</evidence>
<dbReference type="InterPro" id="IPR004878">
    <property type="entry name" value="Otopetrin"/>
</dbReference>
<feature type="transmembrane region" description="Helical" evidence="12">
    <location>
        <begin position="773"/>
        <end position="792"/>
    </location>
</feature>
<sequence>MPNNLDSEPSRSTISSMGSHVISSAQHRSHNVKTSRIKMKNRRRLQRSHRRLEKEMLKNSTHPAPFSSVRINDKKGSMKANFLLIFAILQCICGFVFPICDAFALTDNWSQFAINHKYYMEVFVMSEYVGAIIFLAYLQLLIHCYTDPEEKKVYEGLSTRMSTESWQRKQSVEVNSPVVLPLRTMEDTHNDCHNVNRQAQPMRTEDQCAKPRKLNNCFGLFQWNRGKTASNYPPKLSWHKEGMNLYMRLGAVGFGLGVMIHEGFNLSSAWELEMPYCHSKLWIPQHLLRLVWLLWQTYFIFKYHKVILHVHRFIVRMAFYHLAVVNICHWLRVVISEIAEMLKHIEDGSSTKNDQLYHTLLSVSLFNDAELKDHVHHVETDNNLHNISNFVTGAIPMLTDPSFNPNRNKTRNCNSHMGQTLKPFLFPMAIEYSLVTGTLFYKMLQRVARYNADLLPPVLTPNSACQNPRTPSFSLPSTPRDLHDIMPSGTISNNLKPPEYICTKHAKYRQLLGCIVYLPPESSEETEPHGAESENAAQSPLKAQPFRSNRHLAANYCHRSHTGLFLGLMLFIASVIGIISSVSNKRITLLNFIPHIYQYSKIIMLSVSMIACLLAIVQTHQMKFRRTKTGETFEYNLLGLGLVGCLTYHMLLFVPALEWIVHVMLYQSQVTLLDNHNAGHVGLSTPGSEKWAAVAILYIVKSTLEILQAVSQFFFIVEASRRGPCCKKQALIKPGRSAIVFLLITNLALWLINTCEIRQAEHQLRLHREYYGLRTWSVITCCFIPLIIFFRFHSTICLAQVWSTLYELRRS</sequence>
<evidence type="ECO:0000313" key="13">
    <source>
        <dbReference type="EMBL" id="KAG5448752.1"/>
    </source>
</evidence>
<proteinExistence type="inferred from homology"/>
<evidence type="ECO:0000256" key="8">
    <source>
        <dbReference type="ARBA" id="ARBA00023065"/>
    </source>
</evidence>
<feature type="transmembrane region" description="Helical" evidence="12">
    <location>
        <begin position="118"/>
        <end position="142"/>
    </location>
</feature>
<reference evidence="13 14" key="1">
    <citation type="journal article" date="2018" name="Biotechnol. Adv.">
        <title>Improved genomic resources and new bioinformatic workflow for the carcinogenic parasite Clonorchis sinensis: Biotechnological implications.</title>
        <authorList>
            <person name="Wang D."/>
            <person name="Korhonen P.K."/>
            <person name="Gasser R.B."/>
            <person name="Young N.D."/>
        </authorList>
    </citation>
    <scope>NUCLEOTIDE SEQUENCE [LARGE SCALE GENOMIC DNA]</scope>
    <source>
        <strain evidence="13">Cs-k2</strain>
    </source>
</reference>
<keyword evidence="6" id="KW-0375">Hydrogen ion transport</keyword>
<organism evidence="13 14">
    <name type="scientific">Clonorchis sinensis</name>
    <name type="common">Chinese liver fluke</name>
    <dbReference type="NCBI Taxonomy" id="79923"/>
    <lineage>
        <taxon>Eukaryota</taxon>
        <taxon>Metazoa</taxon>
        <taxon>Spiralia</taxon>
        <taxon>Lophotrochozoa</taxon>
        <taxon>Platyhelminthes</taxon>
        <taxon>Trematoda</taxon>
        <taxon>Digenea</taxon>
        <taxon>Opisthorchiida</taxon>
        <taxon>Opisthorchiata</taxon>
        <taxon>Opisthorchiidae</taxon>
        <taxon>Clonorchis</taxon>
    </lineage>
</organism>
<accession>A0A3R7F6I3</accession>
<keyword evidence="5 12" id="KW-0812">Transmembrane</keyword>
<evidence type="ECO:0000313" key="14">
    <source>
        <dbReference type="Proteomes" id="UP000286415"/>
    </source>
</evidence>
<dbReference type="EMBL" id="NIRI02000042">
    <property type="protein sequence ID" value="KAG5448752.1"/>
    <property type="molecule type" value="Genomic_DNA"/>
</dbReference>
<evidence type="ECO:0000256" key="11">
    <source>
        <dbReference type="SAM" id="MobiDB-lite"/>
    </source>
</evidence>
<evidence type="ECO:0000256" key="4">
    <source>
        <dbReference type="ARBA" id="ARBA00022475"/>
    </source>
</evidence>
<feature type="transmembrane region" description="Helical" evidence="12">
    <location>
        <begin position="424"/>
        <end position="441"/>
    </location>
</feature>
<keyword evidence="8" id="KW-0406">Ion transport</keyword>
<feature type="transmembrane region" description="Helical" evidence="12">
    <location>
        <begin position="564"/>
        <end position="584"/>
    </location>
</feature>
<evidence type="ECO:0000256" key="6">
    <source>
        <dbReference type="ARBA" id="ARBA00022781"/>
    </source>
</evidence>
<evidence type="ECO:0000256" key="10">
    <source>
        <dbReference type="ARBA" id="ARBA00023303"/>
    </source>
</evidence>
<keyword evidence="14" id="KW-1185">Reference proteome</keyword>
<keyword evidence="9 12" id="KW-0472">Membrane</keyword>
<comment type="caution">
    <text evidence="13">The sequence shown here is derived from an EMBL/GenBank/DDBJ whole genome shotgun (WGS) entry which is preliminary data.</text>
</comment>
<feature type="transmembrane region" description="Helical" evidence="12">
    <location>
        <begin position="245"/>
        <end position="261"/>
    </location>
</feature>
<evidence type="ECO:0000256" key="3">
    <source>
        <dbReference type="ARBA" id="ARBA00022448"/>
    </source>
</evidence>
<dbReference type="OrthoDB" id="6429739at2759"/>
<evidence type="ECO:0000256" key="2">
    <source>
        <dbReference type="ARBA" id="ARBA00006513"/>
    </source>
</evidence>
<evidence type="ECO:0000256" key="1">
    <source>
        <dbReference type="ARBA" id="ARBA00004651"/>
    </source>
</evidence>
<keyword evidence="3" id="KW-0813">Transport</keyword>
<comment type="similarity">
    <text evidence="2">Belongs to the otopetrin family.</text>
</comment>
<keyword evidence="4" id="KW-1003">Cell membrane</keyword>
<dbReference type="PANTHER" id="PTHR21522:SF32">
    <property type="entry name" value="OTOPETRIN-2"/>
    <property type="match status" value="1"/>
</dbReference>
<gene>
    <name evidence="13" type="ORF">CSKR_107700</name>
</gene>
<dbReference type="PANTHER" id="PTHR21522">
    <property type="entry name" value="PROTON CHANNEL OTOP"/>
    <property type="match status" value="1"/>
</dbReference>
<feature type="transmembrane region" description="Helical" evidence="12">
    <location>
        <begin position="596"/>
        <end position="617"/>
    </location>
</feature>
<feature type="transmembrane region" description="Helical" evidence="12">
    <location>
        <begin position="737"/>
        <end position="753"/>
    </location>
</feature>
<feature type="compositionally biased region" description="Polar residues" evidence="11">
    <location>
        <begin position="1"/>
        <end position="26"/>
    </location>
</feature>
<feature type="compositionally biased region" description="Basic residues" evidence="11">
    <location>
        <begin position="27"/>
        <end position="45"/>
    </location>
</feature>